<dbReference type="Proteomes" id="UP000192907">
    <property type="component" value="Unassembled WGS sequence"/>
</dbReference>
<accession>A0A1Y6B289</accession>
<dbReference type="PANTHER" id="PTHR44591:SF25">
    <property type="entry name" value="CHEMOTAXIS TWO-COMPONENT RESPONSE REGULATOR"/>
    <property type="match status" value="1"/>
</dbReference>
<name>A0A1Y6B289_9BACT</name>
<reference evidence="5" key="1">
    <citation type="submission" date="2017-04" db="EMBL/GenBank/DDBJ databases">
        <authorList>
            <person name="Varghese N."/>
            <person name="Submissions S."/>
        </authorList>
    </citation>
    <scope>NUCLEOTIDE SEQUENCE [LARGE SCALE GENOMIC DNA]</scope>
    <source>
        <strain evidence="5">RKEM611</strain>
    </source>
</reference>
<dbReference type="EMBL" id="FWZT01000001">
    <property type="protein sequence ID" value="SME87901.1"/>
    <property type="molecule type" value="Genomic_DNA"/>
</dbReference>
<dbReference type="AlphaFoldDB" id="A0A1Y6B289"/>
<proteinExistence type="predicted"/>
<dbReference type="InterPro" id="IPR001789">
    <property type="entry name" value="Sig_transdc_resp-reg_receiver"/>
</dbReference>
<dbReference type="GO" id="GO:0000160">
    <property type="term" value="P:phosphorelay signal transduction system"/>
    <property type="evidence" value="ECO:0007669"/>
    <property type="project" value="InterPro"/>
</dbReference>
<dbReference type="SUPFAM" id="SSF52172">
    <property type="entry name" value="CheY-like"/>
    <property type="match status" value="1"/>
</dbReference>
<organism evidence="4 5">
    <name type="scientific">Pseudobacteriovorax antillogorgiicola</name>
    <dbReference type="NCBI Taxonomy" id="1513793"/>
    <lineage>
        <taxon>Bacteria</taxon>
        <taxon>Pseudomonadati</taxon>
        <taxon>Bdellovibrionota</taxon>
        <taxon>Oligoflexia</taxon>
        <taxon>Oligoflexales</taxon>
        <taxon>Pseudobacteriovoracaceae</taxon>
        <taxon>Pseudobacteriovorax</taxon>
    </lineage>
</organism>
<dbReference type="PROSITE" id="PS50110">
    <property type="entry name" value="RESPONSE_REGULATORY"/>
    <property type="match status" value="1"/>
</dbReference>
<dbReference type="STRING" id="1513793.SAMN06296036_10164"/>
<evidence type="ECO:0000313" key="4">
    <source>
        <dbReference type="EMBL" id="SME87901.1"/>
    </source>
</evidence>
<dbReference type="PANTHER" id="PTHR44591">
    <property type="entry name" value="STRESS RESPONSE REGULATOR PROTEIN 1"/>
    <property type="match status" value="1"/>
</dbReference>
<dbReference type="Pfam" id="PF00072">
    <property type="entry name" value="Response_reg"/>
    <property type="match status" value="1"/>
</dbReference>
<dbReference type="SMART" id="SM00448">
    <property type="entry name" value="REC"/>
    <property type="match status" value="1"/>
</dbReference>
<feature type="modified residue" description="4-aspartylphosphate" evidence="2">
    <location>
        <position position="54"/>
    </location>
</feature>
<evidence type="ECO:0000256" key="2">
    <source>
        <dbReference type="PROSITE-ProRule" id="PRU00169"/>
    </source>
</evidence>
<keyword evidence="1 2" id="KW-0597">Phosphoprotein</keyword>
<dbReference type="RefSeq" id="WP_132314792.1">
    <property type="nucleotide sequence ID" value="NZ_FWZT01000001.1"/>
</dbReference>
<evidence type="ECO:0000313" key="5">
    <source>
        <dbReference type="Proteomes" id="UP000192907"/>
    </source>
</evidence>
<dbReference type="InterPro" id="IPR050595">
    <property type="entry name" value="Bact_response_regulator"/>
</dbReference>
<feature type="domain" description="Response regulatory" evidence="3">
    <location>
        <begin position="4"/>
        <end position="121"/>
    </location>
</feature>
<keyword evidence="5" id="KW-1185">Reference proteome</keyword>
<protein>
    <submittedName>
        <fullName evidence="4">Two-component system, chemotaxis family, response regulator CheY</fullName>
    </submittedName>
</protein>
<dbReference type="InterPro" id="IPR011006">
    <property type="entry name" value="CheY-like_superfamily"/>
</dbReference>
<sequence>MNGKILVVDDSMTARKLVVDCLVEQGCDVIEAVDGKDGLAKIQENTDINLIFSDINMPWLSGLEMVSEIKKLPNLAQIPICMLTTESGTESVAEAKKLGVDAFLVKPVQKEQLIMVLEGYLKAAG</sequence>
<evidence type="ECO:0000256" key="1">
    <source>
        <dbReference type="ARBA" id="ARBA00022553"/>
    </source>
</evidence>
<gene>
    <name evidence="4" type="ORF">SAMN06296036_10164</name>
</gene>
<dbReference type="Gene3D" id="3.40.50.2300">
    <property type="match status" value="1"/>
</dbReference>
<dbReference type="OrthoDB" id="9801101at2"/>
<evidence type="ECO:0000259" key="3">
    <source>
        <dbReference type="PROSITE" id="PS50110"/>
    </source>
</evidence>